<dbReference type="InterPro" id="IPR036624">
    <property type="entry name" value="Hcp1-lik_sf"/>
</dbReference>
<accession>A0A0S1SU77</accession>
<dbReference type="EMBL" id="CP013065">
    <property type="protein sequence ID" value="ALM13476.1"/>
    <property type="molecule type" value="Genomic_DNA"/>
</dbReference>
<dbReference type="PATRIC" id="fig|1735161.3.peg.786"/>
<dbReference type="PANTHER" id="PTHR36152">
    <property type="entry name" value="CYTOPLASMIC PROTEIN-RELATED"/>
    <property type="match status" value="1"/>
</dbReference>
<dbReference type="NCBIfam" id="TIGR03344">
    <property type="entry name" value="VI_effect_Hcp1"/>
    <property type="match status" value="1"/>
</dbReference>
<evidence type="ECO:0000313" key="2">
    <source>
        <dbReference type="Proteomes" id="UP000069135"/>
    </source>
</evidence>
<protein>
    <submittedName>
        <fullName evidence="1">Hemolysin-coregulated protein</fullName>
    </submittedName>
</protein>
<gene>
    <name evidence="1" type="ORF">PeribacterD1_0806</name>
</gene>
<dbReference type="PANTHER" id="PTHR36152:SF5">
    <property type="entry name" value="PROTEIN HCP1"/>
    <property type="match status" value="1"/>
</dbReference>
<accession>A0A0S1SVU3</accession>
<evidence type="ECO:0000313" key="1">
    <source>
        <dbReference type="EMBL" id="ALM13476.1"/>
    </source>
</evidence>
<dbReference type="InterPro" id="IPR008514">
    <property type="entry name" value="T6SS_Hcp"/>
</dbReference>
<accession>A0A0S1SPF3</accession>
<dbReference type="KEGG" id="prf:PeribacterA2_0805"/>
<dbReference type="Proteomes" id="UP000069135">
    <property type="component" value="Chromosome"/>
</dbReference>
<accession>A0A0S1SL37</accession>
<dbReference type="Pfam" id="PF05638">
    <property type="entry name" value="T6SS_HCP"/>
    <property type="match status" value="1"/>
</dbReference>
<organism evidence="1 2">
    <name type="scientific">Candidatus Peribacter riflensis</name>
    <dbReference type="NCBI Taxonomy" id="1735162"/>
    <lineage>
        <taxon>Bacteria</taxon>
        <taxon>Candidatus Peregrinibacteriota</taxon>
        <taxon>Candidatus Peribacteria</taxon>
        <taxon>Candidatus Peribacterales</taxon>
        <taxon>Candidatus Peribacteraceae</taxon>
        <taxon>Candidatus Peribacter</taxon>
    </lineage>
</organism>
<dbReference type="STRING" id="1735162.PeribacterB2_0807"/>
<accession>A0A0S1SHX9</accession>
<name>A0A0S1SU77_9BACT</name>
<reference evidence="1 2" key="2">
    <citation type="journal article" date="2016" name="PeerJ">
        <title>Analysis of five complete genome sequences for members of the class Peribacteria in the recently recognized Peregrinibacteria bacterial phylum.</title>
        <authorList>
            <person name="Anantharaman K."/>
            <person name="Brown C.T."/>
            <person name="Burstein D."/>
            <person name="Castelle C.J."/>
            <person name="Probst A.J."/>
            <person name="Thomas B.C."/>
            <person name="Williams K.H."/>
            <person name="Banfield J.F."/>
        </authorList>
    </citation>
    <scope>NUCLEOTIDE SEQUENCE [LARGE SCALE GENOMIC DNA]</scope>
    <source>
        <strain evidence="1">RIFOXYD1_FULL_PER-ii_59_16</strain>
    </source>
</reference>
<dbReference type="AlphaFoldDB" id="A0A0S1SU77"/>
<sequence length="203" mass="21520">MFDRSFTIGQHFRLLAAVLLFSALMLLGVRYLSASAAQSTLGFSVIPVAAAASSDYYLKLDGIEGESASSDHRGEIDIQSFSWGVSQMGTGGKGGGSGAGKVSFQDLHFTKRIDKSSPLLMKSVASGKHIAKAVLTGRSADGRDYLVITLSDVMVSSFVQNGDGSDVPAETLSFTYAKIEFEYRTQDGAVTKASWDLKANKGA</sequence>
<dbReference type="InterPro" id="IPR053165">
    <property type="entry name" value="HSI-I_assembly_Hcp1"/>
</dbReference>
<proteinExistence type="predicted"/>
<dbReference type="Gene3D" id="2.30.110.20">
    <property type="entry name" value="Hcp1-like"/>
    <property type="match status" value="1"/>
</dbReference>
<dbReference type="SUPFAM" id="SSF141452">
    <property type="entry name" value="Hcp1-like"/>
    <property type="match status" value="1"/>
</dbReference>
<reference evidence="2" key="1">
    <citation type="submission" date="2015-10" db="EMBL/GenBank/DDBJ databases">
        <title>Analysis of five complete genome sequences for members of the class Peribacteria in the recently recognized Peregrinibacteria bacterial phylum.</title>
        <authorList>
            <person name="Anantharaman K."/>
            <person name="Brown C.T."/>
            <person name="Burstein D."/>
            <person name="Castelle C.J."/>
            <person name="Probst A.J."/>
            <person name="Thomas B.C."/>
            <person name="Williams K.H."/>
            <person name="Banfield J.F."/>
        </authorList>
    </citation>
    <scope>NUCLEOTIDE SEQUENCE [LARGE SCALE GENOMIC DNA]</scope>
</reference>